<dbReference type="GO" id="GO:0003700">
    <property type="term" value="F:DNA-binding transcription factor activity"/>
    <property type="evidence" value="ECO:0007669"/>
    <property type="project" value="InterPro"/>
</dbReference>
<dbReference type="STRING" id="644295.Metev_1471"/>
<dbReference type="Gene3D" id="1.10.10.10">
    <property type="entry name" value="Winged helix-like DNA-binding domain superfamily/Winged helix DNA-binding domain"/>
    <property type="match status" value="1"/>
</dbReference>
<evidence type="ECO:0000256" key="3">
    <source>
        <dbReference type="ARBA" id="ARBA00023125"/>
    </source>
</evidence>
<dbReference type="InterPro" id="IPR036421">
    <property type="entry name" value="Fe_dep_repressor_sf"/>
</dbReference>
<organism evidence="6 7">
    <name type="scientific">Methanohalobium evestigatum (strain ATCC BAA-1072 / DSM 3721 / NBRC 107634 / OCM 161 / Z-7303)</name>
    <dbReference type="NCBI Taxonomy" id="644295"/>
    <lineage>
        <taxon>Archaea</taxon>
        <taxon>Methanobacteriati</taxon>
        <taxon>Methanobacteriota</taxon>
        <taxon>Stenosarchaea group</taxon>
        <taxon>Methanomicrobia</taxon>
        <taxon>Methanosarcinales</taxon>
        <taxon>Methanosarcinaceae</taxon>
        <taxon>Methanohalobium</taxon>
    </lineage>
</organism>
<dbReference type="HOGENOM" id="CLU_069532_3_0_2"/>
<feature type="domain" description="HTH dtxR-type" evidence="5">
    <location>
        <begin position="1"/>
        <end position="63"/>
    </location>
</feature>
<dbReference type="InterPro" id="IPR022689">
    <property type="entry name" value="Iron_dep_repressor"/>
</dbReference>
<dbReference type="GO" id="GO:0046914">
    <property type="term" value="F:transition metal ion binding"/>
    <property type="evidence" value="ECO:0007669"/>
    <property type="project" value="InterPro"/>
</dbReference>
<evidence type="ECO:0000313" key="7">
    <source>
        <dbReference type="Proteomes" id="UP000000391"/>
    </source>
</evidence>
<evidence type="ECO:0000256" key="1">
    <source>
        <dbReference type="ARBA" id="ARBA00007871"/>
    </source>
</evidence>
<dbReference type="KEGG" id="mev:Metev_1471"/>
<dbReference type="Pfam" id="PF02742">
    <property type="entry name" value="Fe_dep_repr_C"/>
    <property type="match status" value="1"/>
</dbReference>
<reference evidence="6 7" key="1">
    <citation type="submission" date="2010-06" db="EMBL/GenBank/DDBJ databases">
        <title>Complete sequence chromosome of Methanohalobium evestigatum Z-7303.</title>
        <authorList>
            <consortium name="US DOE Joint Genome Institute"/>
            <person name="Lucas S."/>
            <person name="Copeland A."/>
            <person name="Lapidus A."/>
            <person name="Cheng J.-F."/>
            <person name="Bruce D."/>
            <person name="Goodwin L."/>
            <person name="Pitluck S."/>
            <person name="Saunders E."/>
            <person name="Detter J.C."/>
            <person name="Han C."/>
            <person name="Tapia R."/>
            <person name="Land M."/>
            <person name="Hauser L."/>
            <person name="Kyrpides N."/>
            <person name="Mikhailova N."/>
            <person name="Sieprawska-Lupa M."/>
            <person name="Whitman W.B."/>
            <person name="Anderson I."/>
            <person name="Woyke T."/>
        </authorList>
    </citation>
    <scope>NUCLEOTIDE SEQUENCE [LARGE SCALE GENOMIC DNA]</scope>
    <source>
        <strain evidence="7">ATCC BAA-1072 / DSM 3721 / NBRC 107634 / OCM 161 / Z-7303</strain>
    </source>
</reference>
<proteinExistence type="inferred from homology"/>
<dbReference type="PANTHER" id="PTHR33238">
    <property type="entry name" value="IRON (METAL) DEPENDENT REPRESSOR, DTXR FAMILY"/>
    <property type="match status" value="1"/>
</dbReference>
<keyword evidence="4" id="KW-0804">Transcription</keyword>
<accession>D7E9Q2</accession>
<name>D7E9Q2_METEZ</name>
<dbReference type="Proteomes" id="UP000000391">
    <property type="component" value="Chromosome"/>
</dbReference>
<dbReference type="SMART" id="SM00529">
    <property type="entry name" value="HTH_DTXR"/>
    <property type="match status" value="1"/>
</dbReference>
<dbReference type="GO" id="GO:0046983">
    <property type="term" value="F:protein dimerization activity"/>
    <property type="evidence" value="ECO:0007669"/>
    <property type="project" value="InterPro"/>
</dbReference>
<evidence type="ECO:0000313" key="6">
    <source>
        <dbReference type="EMBL" id="ADI74324.1"/>
    </source>
</evidence>
<dbReference type="PROSITE" id="PS50944">
    <property type="entry name" value="HTH_DTXR"/>
    <property type="match status" value="1"/>
</dbReference>
<dbReference type="FunFam" id="1.10.10.10:FF:000189">
    <property type="entry name" value="HTH-type transcriptional regulator MntR"/>
    <property type="match status" value="1"/>
</dbReference>
<sequence length="166" mass="18586">MTTERTEDYLKTIEAVVSKKGYAQVKDVSAALGTSPSSVTGMFQKLKNDGYINYEKYGGVTLTSKGKNIAQNTKAKYGVVKDFLTVLGVDSNTADEDACRIEHVLTDDTIDVLTKFVDFIHHSDEYPLWMDHFKHFYETGEYINCSPATKKNCPVHGNTKNKQSDK</sequence>
<dbReference type="InterPro" id="IPR001367">
    <property type="entry name" value="Fe_dep_repressor"/>
</dbReference>
<evidence type="ECO:0000256" key="4">
    <source>
        <dbReference type="ARBA" id="ARBA00023163"/>
    </source>
</evidence>
<dbReference type="GeneID" id="9347111"/>
<dbReference type="InterPro" id="IPR036388">
    <property type="entry name" value="WH-like_DNA-bd_sf"/>
</dbReference>
<evidence type="ECO:0000259" key="5">
    <source>
        <dbReference type="PROSITE" id="PS50944"/>
    </source>
</evidence>
<dbReference type="GO" id="GO:0003677">
    <property type="term" value="F:DNA binding"/>
    <property type="evidence" value="ECO:0007669"/>
    <property type="project" value="UniProtKB-KW"/>
</dbReference>
<dbReference type="RefSeq" id="WP_013194889.1">
    <property type="nucleotide sequence ID" value="NC_014253.1"/>
</dbReference>
<dbReference type="PANTHER" id="PTHR33238:SF7">
    <property type="entry name" value="IRON-DEPENDENT TRANSCRIPTIONAL REGULATOR"/>
    <property type="match status" value="1"/>
</dbReference>
<dbReference type="Gene3D" id="1.10.60.10">
    <property type="entry name" value="Iron dependent repressor, metal binding and dimerisation domain"/>
    <property type="match status" value="1"/>
</dbReference>
<evidence type="ECO:0000256" key="2">
    <source>
        <dbReference type="ARBA" id="ARBA00023015"/>
    </source>
</evidence>
<dbReference type="AlphaFoldDB" id="D7E9Q2"/>
<keyword evidence="2" id="KW-0805">Transcription regulation</keyword>
<keyword evidence="3" id="KW-0238">DNA-binding</keyword>
<dbReference type="InterPro" id="IPR050536">
    <property type="entry name" value="DtxR_MntR_Metal-Reg"/>
</dbReference>
<dbReference type="OrthoDB" id="24735at2157"/>
<dbReference type="SUPFAM" id="SSF47979">
    <property type="entry name" value="Iron-dependent repressor protein, dimerization domain"/>
    <property type="match status" value="1"/>
</dbReference>
<dbReference type="SUPFAM" id="SSF46785">
    <property type="entry name" value="Winged helix' DNA-binding domain"/>
    <property type="match status" value="1"/>
</dbReference>
<keyword evidence="7" id="KW-1185">Reference proteome</keyword>
<dbReference type="EMBL" id="CP002069">
    <property type="protein sequence ID" value="ADI74324.1"/>
    <property type="molecule type" value="Genomic_DNA"/>
</dbReference>
<gene>
    <name evidence="6" type="ordered locus">Metev_1471</name>
</gene>
<dbReference type="InterPro" id="IPR022687">
    <property type="entry name" value="HTH_DTXR"/>
</dbReference>
<dbReference type="Pfam" id="PF01325">
    <property type="entry name" value="Fe_dep_repress"/>
    <property type="match status" value="1"/>
</dbReference>
<comment type="similarity">
    <text evidence="1">Belongs to the DtxR/MntR family.</text>
</comment>
<dbReference type="InterPro" id="IPR036390">
    <property type="entry name" value="WH_DNA-bd_sf"/>
</dbReference>
<protein>
    <submittedName>
        <fullName evidence="6">Iron (Metal) dependent repressor, DtxR family</fullName>
    </submittedName>
</protein>